<name>A0AAN9DEF4_9TELE</name>
<protein>
    <submittedName>
        <fullName evidence="1">Uncharacterized protein</fullName>
    </submittedName>
</protein>
<organism evidence="1 2">
    <name type="scientific">Phoxinus phoxinus</name>
    <name type="common">Eurasian minnow</name>
    <dbReference type="NCBI Taxonomy" id="58324"/>
    <lineage>
        <taxon>Eukaryota</taxon>
        <taxon>Metazoa</taxon>
        <taxon>Chordata</taxon>
        <taxon>Craniata</taxon>
        <taxon>Vertebrata</taxon>
        <taxon>Euteleostomi</taxon>
        <taxon>Actinopterygii</taxon>
        <taxon>Neopterygii</taxon>
        <taxon>Teleostei</taxon>
        <taxon>Ostariophysi</taxon>
        <taxon>Cypriniformes</taxon>
        <taxon>Leuciscidae</taxon>
        <taxon>Phoxininae</taxon>
        <taxon>Phoxinus</taxon>
    </lineage>
</organism>
<gene>
    <name evidence="1" type="ORF">R3I93_005492</name>
</gene>
<dbReference type="AlphaFoldDB" id="A0AAN9DEF4"/>
<accession>A0AAN9DEF4</accession>
<keyword evidence="2" id="KW-1185">Reference proteome</keyword>
<sequence>MQQEKLETLMPINAVSPCRSVHIPHYCCFRTQRPKPLVKGQKCSAHQQRHSSAHDVCRPPAISKGSDESLDMLETMTRSSDAALICLRGRVNIPGPLLLCL</sequence>
<reference evidence="1 2" key="1">
    <citation type="submission" date="2024-02" db="EMBL/GenBank/DDBJ databases">
        <title>Chromosome-level genome assembly of the Eurasian Minnow (Phoxinus phoxinus).</title>
        <authorList>
            <person name="Oriowo T.O."/>
            <person name="Martin S."/>
            <person name="Stange M."/>
            <person name="Chrysostomakis Y."/>
            <person name="Brown T."/>
            <person name="Winkler S."/>
            <person name="Kukowka S."/>
            <person name="Myers E.W."/>
            <person name="Bohne A."/>
        </authorList>
    </citation>
    <scope>NUCLEOTIDE SEQUENCE [LARGE SCALE GENOMIC DNA]</scope>
    <source>
        <strain evidence="1">ZFMK-TIS-60720</strain>
        <tissue evidence="1">Whole Organism</tissue>
    </source>
</reference>
<evidence type="ECO:0000313" key="2">
    <source>
        <dbReference type="Proteomes" id="UP001364617"/>
    </source>
</evidence>
<proteinExistence type="predicted"/>
<dbReference type="EMBL" id="JAYKXH010000005">
    <property type="protein sequence ID" value="KAK7169532.1"/>
    <property type="molecule type" value="Genomic_DNA"/>
</dbReference>
<comment type="caution">
    <text evidence="1">The sequence shown here is derived from an EMBL/GenBank/DDBJ whole genome shotgun (WGS) entry which is preliminary data.</text>
</comment>
<evidence type="ECO:0000313" key="1">
    <source>
        <dbReference type="EMBL" id="KAK7169532.1"/>
    </source>
</evidence>
<dbReference type="Proteomes" id="UP001364617">
    <property type="component" value="Unassembled WGS sequence"/>
</dbReference>